<evidence type="ECO:0000313" key="2">
    <source>
        <dbReference type="Proteomes" id="UP000230119"/>
    </source>
</evidence>
<dbReference type="EMBL" id="PEVA01000131">
    <property type="protein sequence ID" value="PIV08374.1"/>
    <property type="molecule type" value="Genomic_DNA"/>
</dbReference>
<reference evidence="2" key="1">
    <citation type="submission" date="2017-09" db="EMBL/GenBank/DDBJ databases">
        <title>Depth-based differentiation of microbial function through sediment-hosted aquifers and enrichment of novel symbionts in the deep terrestrial subsurface.</title>
        <authorList>
            <person name="Probst A.J."/>
            <person name="Ladd B."/>
            <person name="Jarett J.K."/>
            <person name="Geller-Mcgrath D.E."/>
            <person name="Sieber C.M.K."/>
            <person name="Emerson J.B."/>
            <person name="Anantharaman K."/>
            <person name="Thomas B.C."/>
            <person name="Malmstrom R."/>
            <person name="Stieglmeier M."/>
            <person name="Klingl A."/>
            <person name="Woyke T."/>
            <person name="Ryan C.M."/>
            <person name="Banfield J.F."/>
        </authorList>
    </citation>
    <scope>NUCLEOTIDE SEQUENCE [LARGE SCALE GENOMIC DNA]</scope>
</reference>
<organism evidence="1 2">
    <name type="scientific">Candidatus Roizmanbacteria bacterium CG03_land_8_20_14_0_80_39_12</name>
    <dbReference type="NCBI Taxonomy" id="1974847"/>
    <lineage>
        <taxon>Bacteria</taxon>
        <taxon>Candidatus Roizmaniibacteriota</taxon>
    </lineage>
</organism>
<dbReference type="Gene3D" id="3.90.550.10">
    <property type="entry name" value="Spore Coat Polysaccharide Biosynthesis Protein SpsA, Chain A"/>
    <property type="match status" value="1"/>
</dbReference>
<evidence type="ECO:0000313" key="1">
    <source>
        <dbReference type="EMBL" id="PIV08374.1"/>
    </source>
</evidence>
<dbReference type="Proteomes" id="UP000230119">
    <property type="component" value="Unassembled WGS sequence"/>
</dbReference>
<protein>
    <submittedName>
        <fullName evidence="1">Uncharacterized protein</fullName>
    </submittedName>
</protein>
<dbReference type="InterPro" id="IPR029044">
    <property type="entry name" value="Nucleotide-diphossugar_trans"/>
</dbReference>
<comment type="caution">
    <text evidence="1">The sequence shown here is derived from an EMBL/GenBank/DDBJ whole genome shotgun (WGS) entry which is preliminary data.</text>
</comment>
<name>A0A2M7BSA7_9BACT</name>
<proteinExistence type="predicted"/>
<sequence length="176" mass="19880">MHCIILANQEGTFPPALLPMKGRAVIDYLIDDALLQKDITLISVITSSHSFNLLKKHVGNAFPSHPIHVKVSQTILQMIDKENDTLILPGNVYTSLKLQDFIRFYKQFKTITKAAFDKQNPKEIPFTIVPKRYSGQIDRLPKDIEIHTYNCGTGYSYICHPELVSGSHRDAEINSA</sequence>
<dbReference type="SUPFAM" id="SSF53448">
    <property type="entry name" value="Nucleotide-diphospho-sugar transferases"/>
    <property type="match status" value="1"/>
</dbReference>
<accession>A0A2M7BSA7</accession>
<dbReference type="AlphaFoldDB" id="A0A2M7BSA7"/>
<gene>
    <name evidence="1" type="ORF">COS52_03020</name>
</gene>